<sequence length="58" mass="6398">MSPETTPARDAADARHGSGTQHPEELANLDEHTSVHLSVERTFCFADLTGFTRLTEDK</sequence>
<protein>
    <recommendedName>
        <fullName evidence="3">Guanylate cyclase domain-containing protein</fullName>
    </recommendedName>
</protein>
<gene>
    <name evidence="2" type="ORF">METZ01_LOCUS169409</name>
</gene>
<evidence type="ECO:0008006" key="3">
    <source>
        <dbReference type="Google" id="ProtNLM"/>
    </source>
</evidence>
<feature type="region of interest" description="Disordered" evidence="1">
    <location>
        <begin position="1"/>
        <end position="33"/>
    </location>
</feature>
<feature type="compositionally biased region" description="Basic and acidic residues" evidence="1">
    <location>
        <begin position="10"/>
        <end position="33"/>
    </location>
</feature>
<accession>A0A382BRY0</accession>
<reference evidence="2" key="1">
    <citation type="submission" date="2018-05" db="EMBL/GenBank/DDBJ databases">
        <authorList>
            <person name="Lanie J.A."/>
            <person name="Ng W.-L."/>
            <person name="Kazmierczak K.M."/>
            <person name="Andrzejewski T.M."/>
            <person name="Davidsen T.M."/>
            <person name="Wayne K.J."/>
            <person name="Tettelin H."/>
            <person name="Glass J.I."/>
            <person name="Rusch D."/>
            <person name="Podicherti R."/>
            <person name="Tsui H.-C.T."/>
            <person name="Winkler M.E."/>
        </authorList>
    </citation>
    <scope>NUCLEOTIDE SEQUENCE</scope>
</reference>
<name>A0A382BRY0_9ZZZZ</name>
<feature type="non-terminal residue" evidence="2">
    <location>
        <position position="58"/>
    </location>
</feature>
<dbReference type="AlphaFoldDB" id="A0A382BRY0"/>
<evidence type="ECO:0000313" key="2">
    <source>
        <dbReference type="EMBL" id="SVB16555.1"/>
    </source>
</evidence>
<dbReference type="EMBL" id="UINC01031081">
    <property type="protein sequence ID" value="SVB16555.1"/>
    <property type="molecule type" value="Genomic_DNA"/>
</dbReference>
<proteinExistence type="predicted"/>
<evidence type="ECO:0000256" key="1">
    <source>
        <dbReference type="SAM" id="MobiDB-lite"/>
    </source>
</evidence>
<organism evidence="2">
    <name type="scientific">marine metagenome</name>
    <dbReference type="NCBI Taxonomy" id="408172"/>
    <lineage>
        <taxon>unclassified sequences</taxon>
        <taxon>metagenomes</taxon>
        <taxon>ecological metagenomes</taxon>
    </lineage>
</organism>